<dbReference type="Gene3D" id="1.10.287.1080">
    <property type="entry name" value="MazG-like"/>
    <property type="match status" value="1"/>
</dbReference>
<evidence type="ECO:0000313" key="2">
    <source>
        <dbReference type="Proteomes" id="UP000533269"/>
    </source>
</evidence>
<dbReference type="RefSeq" id="WP_183390712.1">
    <property type="nucleotide sequence ID" value="NZ_JACHVY010000001.1"/>
</dbReference>
<comment type="caution">
    <text evidence="1">The sequence shown here is derived from an EMBL/GenBank/DDBJ whole genome shotgun (WGS) entry which is preliminary data.</text>
</comment>
<protein>
    <submittedName>
        <fullName evidence="1">Uncharacterized protein</fullName>
    </submittedName>
</protein>
<reference evidence="1 2" key="1">
    <citation type="submission" date="2020-08" db="EMBL/GenBank/DDBJ databases">
        <title>The Agave Microbiome: Exploring the role of microbial communities in plant adaptations to desert environments.</title>
        <authorList>
            <person name="Partida-Martinez L.P."/>
        </authorList>
    </citation>
    <scope>NUCLEOTIDE SEQUENCE [LARGE SCALE GENOMIC DNA]</scope>
    <source>
        <strain evidence="1 2">AS2.23</strain>
    </source>
</reference>
<organism evidence="1 2">
    <name type="scientific">Kineococcus radiotolerans</name>
    <dbReference type="NCBI Taxonomy" id="131568"/>
    <lineage>
        <taxon>Bacteria</taxon>
        <taxon>Bacillati</taxon>
        <taxon>Actinomycetota</taxon>
        <taxon>Actinomycetes</taxon>
        <taxon>Kineosporiales</taxon>
        <taxon>Kineosporiaceae</taxon>
        <taxon>Kineococcus</taxon>
    </lineage>
</organism>
<gene>
    <name evidence="1" type="ORF">FHR75_001270</name>
</gene>
<dbReference type="SUPFAM" id="SSF101386">
    <property type="entry name" value="all-alpha NTP pyrophosphatases"/>
    <property type="match status" value="1"/>
</dbReference>
<accession>A0A7W4XWI4</accession>
<dbReference type="EMBL" id="JACHVY010000001">
    <property type="protein sequence ID" value="MBB2900482.1"/>
    <property type="molecule type" value="Genomic_DNA"/>
</dbReference>
<reference evidence="1 2" key="2">
    <citation type="submission" date="2020-08" db="EMBL/GenBank/DDBJ databases">
        <authorList>
            <person name="Partida-Martinez L."/>
            <person name="Huntemann M."/>
            <person name="Clum A."/>
            <person name="Wang J."/>
            <person name="Palaniappan K."/>
            <person name="Ritter S."/>
            <person name="Chen I.-M."/>
            <person name="Stamatis D."/>
            <person name="Reddy T."/>
            <person name="O'Malley R."/>
            <person name="Daum C."/>
            <person name="Shapiro N."/>
            <person name="Ivanova N."/>
            <person name="Kyrpides N."/>
            <person name="Woyke T."/>
        </authorList>
    </citation>
    <scope>NUCLEOTIDE SEQUENCE [LARGE SCALE GENOMIC DNA]</scope>
    <source>
        <strain evidence="1 2">AS2.23</strain>
    </source>
</reference>
<proteinExistence type="predicted"/>
<dbReference type="AlphaFoldDB" id="A0A7W4XWI4"/>
<dbReference type="Proteomes" id="UP000533269">
    <property type="component" value="Unassembled WGS sequence"/>
</dbReference>
<sequence length="77" mass="8581">MDELQQSLRIFATQRDCEPFHTSMNLMMALTGEAGELWTSNGLPGRRFATFTLGLNLERIMVKLDLNHLLASGAADL</sequence>
<evidence type="ECO:0000313" key="1">
    <source>
        <dbReference type="EMBL" id="MBB2900482.1"/>
    </source>
</evidence>
<name>A0A7W4XWI4_KINRA</name>